<dbReference type="AlphaFoldDB" id="A0A937EFW6"/>
<keyword evidence="1" id="KW-0812">Transmembrane</keyword>
<proteinExistence type="predicted"/>
<evidence type="ECO:0000313" key="2">
    <source>
        <dbReference type="EMBL" id="MBL1082263.1"/>
    </source>
</evidence>
<accession>A0A937EFW6</accession>
<keyword evidence="1" id="KW-0472">Membrane</keyword>
<sequence length="65" mass="7319">MLAVCSFALIGLTIGMYPTRKLFTEWAHEINQGETRERYDYPRTHLAFCGVSVLVMTAAAILLAR</sequence>
<evidence type="ECO:0000256" key="1">
    <source>
        <dbReference type="SAM" id="Phobius"/>
    </source>
</evidence>
<dbReference type="Proteomes" id="UP000661858">
    <property type="component" value="Unassembled WGS sequence"/>
</dbReference>
<gene>
    <name evidence="2" type="ORF">JK359_09745</name>
</gene>
<protein>
    <submittedName>
        <fullName evidence="2">Uncharacterized protein</fullName>
    </submittedName>
</protein>
<comment type="caution">
    <text evidence="2">The sequence shown here is derived from an EMBL/GenBank/DDBJ whole genome shotgun (WGS) entry which is preliminary data.</text>
</comment>
<dbReference type="EMBL" id="JAERRK010000004">
    <property type="protein sequence ID" value="MBL1082263.1"/>
    <property type="molecule type" value="Genomic_DNA"/>
</dbReference>
<name>A0A937EFW6_9ACTN</name>
<keyword evidence="3" id="KW-1185">Reference proteome</keyword>
<evidence type="ECO:0000313" key="3">
    <source>
        <dbReference type="Proteomes" id="UP000661858"/>
    </source>
</evidence>
<keyword evidence="1" id="KW-1133">Transmembrane helix</keyword>
<feature type="transmembrane region" description="Helical" evidence="1">
    <location>
        <begin position="45"/>
        <end position="64"/>
    </location>
</feature>
<reference evidence="2" key="1">
    <citation type="submission" date="2021-01" db="EMBL/GenBank/DDBJ databases">
        <title>WGS of actinomycetes isolated from Thailand.</title>
        <authorList>
            <person name="Thawai C."/>
        </authorList>
    </citation>
    <scope>NUCLEOTIDE SEQUENCE</scope>
    <source>
        <strain evidence="2">RCU-197</strain>
    </source>
</reference>
<organism evidence="2 3">
    <name type="scientific">Streptomyces actinomycinicus</name>
    <dbReference type="NCBI Taxonomy" id="1695166"/>
    <lineage>
        <taxon>Bacteria</taxon>
        <taxon>Bacillati</taxon>
        <taxon>Actinomycetota</taxon>
        <taxon>Actinomycetes</taxon>
        <taxon>Kitasatosporales</taxon>
        <taxon>Streptomycetaceae</taxon>
        <taxon>Streptomyces</taxon>
    </lineage>
</organism>